<dbReference type="InterPro" id="IPR000387">
    <property type="entry name" value="Tyr_Pase_dom"/>
</dbReference>
<proteinExistence type="predicted"/>
<dbReference type="EMBL" id="LT607751">
    <property type="protein sequence ID" value="SCG61465.1"/>
    <property type="molecule type" value="Genomic_DNA"/>
</dbReference>
<dbReference type="Proteomes" id="UP000198210">
    <property type="component" value="Chromosome I"/>
</dbReference>
<evidence type="ECO:0000313" key="3">
    <source>
        <dbReference type="Proteomes" id="UP000198210"/>
    </source>
</evidence>
<evidence type="ECO:0000313" key="2">
    <source>
        <dbReference type="EMBL" id="SCG61465.1"/>
    </source>
</evidence>
<protein>
    <recommendedName>
        <fullName evidence="1">Tyrosine specific protein phosphatases domain-containing protein</fullName>
    </recommendedName>
</protein>
<name>A0A1C5IT27_9ACTN</name>
<sequence length="174" mass="18856">MDARRIDEIRRASPCVPPARAGHWHDDGMAVAAWSDRTGVVVLPGGAEVRGRPARRAASPADFTLLLVDGPAPAWPSRRVRWPDFWIPVDRADALDALGEALRRAHAGERVEVACRGGIGRTGTALAALAVLDGLPVGQAVTWVRAHYHPRAVETPWQRRWLRSLPPPGTEPAA</sequence>
<accession>A0A1C5IT27</accession>
<gene>
    <name evidence="2" type="ORF">GA0074704_3776</name>
</gene>
<reference evidence="2 3" key="1">
    <citation type="submission" date="2016-06" db="EMBL/GenBank/DDBJ databases">
        <authorList>
            <person name="Kjaerup R.B."/>
            <person name="Dalgaard T.S."/>
            <person name="Juul-Madsen H.R."/>
        </authorList>
    </citation>
    <scope>NUCLEOTIDE SEQUENCE [LARGE SCALE GENOMIC DNA]</scope>
    <source>
        <strain evidence="2 3">DSM 45097</strain>
    </source>
</reference>
<dbReference type="AlphaFoldDB" id="A0A1C5IT27"/>
<dbReference type="PROSITE" id="PS50056">
    <property type="entry name" value="TYR_PHOSPHATASE_2"/>
    <property type="match status" value="1"/>
</dbReference>
<evidence type="ECO:0000259" key="1">
    <source>
        <dbReference type="PROSITE" id="PS50056"/>
    </source>
</evidence>
<dbReference type="Gene3D" id="3.90.190.10">
    <property type="entry name" value="Protein tyrosine phosphatase superfamily"/>
    <property type="match status" value="1"/>
</dbReference>
<feature type="domain" description="Tyrosine specific protein phosphatases" evidence="1">
    <location>
        <begin position="92"/>
        <end position="145"/>
    </location>
</feature>
<keyword evidence="3" id="KW-1185">Reference proteome</keyword>
<dbReference type="SUPFAM" id="SSF52799">
    <property type="entry name" value="(Phosphotyrosine protein) phosphatases II"/>
    <property type="match status" value="1"/>
</dbReference>
<organism evidence="2 3">
    <name type="scientific">Micromonospora siamensis</name>
    <dbReference type="NCBI Taxonomy" id="299152"/>
    <lineage>
        <taxon>Bacteria</taxon>
        <taxon>Bacillati</taxon>
        <taxon>Actinomycetota</taxon>
        <taxon>Actinomycetes</taxon>
        <taxon>Micromonosporales</taxon>
        <taxon>Micromonosporaceae</taxon>
        <taxon>Micromonospora</taxon>
    </lineage>
</organism>
<dbReference type="InterPro" id="IPR029021">
    <property type="entry name" value="Prot-tyrosine_phosphatase-like"/>
</dbReference>